<proteinExistence type="evidence at transcript level"/>
<accession>Q0ZCD9</accession>
<keyword evidence="3" id="KW-0808">Transferase</keyword>
<dbReference type="EMBL" id="DQ536156">
    <property type="protein sequence ID" value="ABG37649.1"/>
    <property type="molecule type" value="mRNA"/>
</dbReference>
<feature type="transmembrane region" description="Helical" evidence="2">
    <location>
        <begin position="98"/>
        <end position="122"/>
    </location>
</feature>
<name>Q0ZCD9_POPTR</name>
<keyword evidence="2" id="KW-0812">Transmembrane</keyword>
<protein>
    <submittedName>
        <fullName evidence="3">Aminotransferase</fullName>
    </submittedName>
</protein>
<keyword evidence="2" id="KW-0472">Membrane</keyword>
<evidence type="ECO:0000313" key="3">
    <source>
        <dbReference type="EMBL" id="ABG37649.1"/>
    </source>
</evidence>
<sequence length="251" mass="27914">MVCMSVFGENPIFNISTRADRMQTSLNNWGSYLLLEQVNQKRKNTLLSQSESAAIDSAVRERIQRIRPEGSECIDAEKLENKQGDGWEEICFFANRSLFALFVISALFVLASGTLPLTAATIRSCTRFSEESRRLTSGMPSIGASFLISSVRFWASYEPSSKVPLHERQWSCVPAKSDLILATLAQSHLTFDLTGGVLHGESTTVRPYWKLVLVRMEEELNQVRAENNNREIGCTRTKDDEGGGVGGVSLL</sequence>
<keyword evidence="3" id="KW-0032">Aminotransferase</keyword>
<keyword evidence="2" id="KW-1133">Transmembrane helix</keyword>
<dbReference type="GO" id="GO:0008483">
    <property type="term" value="F:transaminase activity"/>
    <property type="evidence" value="ECO:0007669"/>
    <property type="project" value="UniProtKB-KW"/>
</dbReference>
<evidence type="ECO:0000256" key="2">
    <source>
        <dbReference type="SAM" id="Phobius"/>
    </source>
</evidence>
<organism evidence="3">
    <name type="scientific">Populus trichocarpa</name>
    <name type="common">Western balsam poplar</name>
    <name type="synonym">Populus balsamifera subsp. trichocarpa</name>
    <dbReference type="NCBI Taxonomy" id="3694"/>
    <lineage>
        <taxon>Eukaryota</taxon>
        <taxon>Viridiplantae</taxon>
        <taxon>Streptophyta</taxon>
        <taxon>Embryophyta</taxon>
        <taxon>Tracheophyta</taxon>
        <taxon>Spermatophyta</taxon>
        <taxon>Magnoliopsida</taxon>
        <taxon>eudicotyledons</taxon>
        <taxon>Gunneridae</taxon>
        <taxon>Pentapetalae</taxon>
        <taxon>rosids</taxon>
        <taxon>fabids</taxon>
        <taxon>Malpighiales</taxon>
        <taxon>Salicaceae</taxon>
        <taxon>Saliceae</taxon>
        <taxon>Populus</taxon>
    </lineage>
</organism>
<feature type="region of interest" description="Disordered" evidence="1">
    <location>
        <begin position="231"/>
        <end position="251"/>
    </location>
</feature>
<dbReference type="AlphaFoldDB" id="Q0ZCD9"/>
<reference evidence="3" key="1">
    <citation type="submission" date="2006-05" db="EMBL/GenBank/DDBJ databases">
        <title>Cloning and characterization of non-RGAs based on NBS domain.</title>
        <authorList>
            <person name="Zhang Z.Y."/>
            <person name="Zhang Q."/>
        </authorList>
    </citation>
    <scope>NUCLEOTIDE SEQUENCE</scope>
</reference>
<evidence type="ECO:0000256" key="1">
    <source>
        <dbReference type="SAM" id="MobiDB-lite"/>
    </source>
</evidence>